<keyword evidence="2" id="KW-1185">Reference proteome</keyword>
<protein>
    <submittedName>
        <fullName evidence="1">Uncharacterized protein</fullName>
    </submittedName>
</protein>
<dbReference type="InterPro" id="IPR000884">
    <property type="entry name" value="TSP1_rpt"/>
</dbReference>
<dbReference type="KEGG" id="samy:DB32_001024"/>
<gene>
    <name evidence="1" type="ORF">DB32_001024</name>
</gene>
<dbReference type="RefSeq" id="WP_053231285.1">
    <property type="nucleotide sequence ID" value="NZ_CP011125.1"/>
</dbReference>
<evidence type="ECO:0000313" key="2">
    <source>
        <dbReference type="Proteomes" id="UP000034883"/>
    </source>
</evidence>
<dbReference type="AlphaFoldDB" id="A0A0F6VZV1"/>
<dbReference type="PROSITE" id="PS50092">
    <property type="entry name" value="TSP1"/>
    <property type="match status" value="1"/>
</dbReference>
<name>A0A0F6VZV1_9BACT</name>
<proteinExistence type="predicted"/>
<sequence length="376" mass="37630">MLGAPVDVPDGIGFNRIVVRNAVRFSVLALALAACATGAEVSPRGQDGGRRDAARAGDAGVCDPPCGTSETCVAGSCVPVADFDDDGIDASVDCDDDDPTVSSTAQRDCEGACGPGLQRCEDGVWSACDAPASCDCTPGSAPRTVACARCGTQRQVCVDGSWTNDGDCMDAGECSPGDVDTGGGCGNCGTQRRTCSDACTWSAFACEGEGVCAPGTTTSESQSCACGSQTRTRTCASSCTWGEFGAWGACTGGAGSCTPGTTESRTVPCGNCGTQMQARTCSSGCAWGTWTNVGGCAGEGVCAPGSRSACSPTDACGERVCNGSCGWGACQPVAGAECLHRNGTNFRSCSLSSGGTGRQYCLPPVYGCAWSDMCAP</sequence>
<accession>A0A0F6VZV1</accession>
<dbReference type="EMBL" id="CP011125">
    <property type="protein sequence ID" value="AKF03875.1"/>
    <property type="molecule type" value="Genomic_DNA"/>
</dbReference>
<dbReference type="Proteomes" id="UP000034883">
    <property type="component" value="Chromosome"/>
</dbReference>
<reference evidence="1 2" key="1">
    <citation type="submission" date="2015-03" db="EMBL/GenBank/DDBJ databases">
        <title>Genome assembly of Sandaracinus amylolyticus DSM 53668.</title>
        <authorList>
            <person name="Sharma G."/>
            <person name="Subramanian S."/>
        </authorList>
    </citation>
    <scope>NUCLEOTIDE SEQUENCE [LARGE SCALE GENOMIC DNA]</scope>
    <source>
        <strain evidence="1 2">DSM 53668</strain>
    </source>
</reference>
<evidence type="ECO:0000313" key="1">
    <source>
        <dbReference type="EMBL" id="AKF03875.1"/>
    </source>
</evidence>
<organism evidence="1 2">
    <name type="scientific">Sandaracinus amylolyticus</name>
    <dbReference type="NCBI Taxonomy" id="927083"/>
    <lineage>
        <taxon>Bacteria</taxon>
        <taxon>Pseudomonadati</taxon>
        <taxon>Myxococcota</taxon>
        <taxon>Polyangia</taxon>
        <taxon>Polyangiales</taxon>
        <taxon>Sandaracinaceae</taxon>
        <taxon>Sandaracinus</taxon>
    </lineage>
</organism>
<dbReference type="STRING" id="927083.DB32_001024"/>